<proteinExistence type="predicted"/>
<comment type="caution">
    <text evidence="2">The sequence shown here is derived from an EMBL/GenBank/DDBJ whole genome shotgun (WGS) entry which is preliminary data.</text>
</comment>
<feature type="region of interest" description="Disordered" evidence="1">
    <location>
        <begin position="74"/>
        <end position="130"/>
    </location>
</feature>
<accession>A0ABN9W3X0</accession>
<name>A0ABN9W3X0_9DINO</name>
<reference evidence="2" key="1">
    <citation type="submission" date="2023-10" db="EMBL/GenBank/DDBJ databases">
        <authorList>
            <person name="Chen Y."/>
            <person name="Shah S."/>
            <person name="Dougan E. K."/>
            <person name="Thang M."/>
            <person name="Chan C."/>
        </authorList>
    </citation>
    <scope>NUCLEOTIDE SEQUENCE [LARGE SCALE GENOMIC DNA]</scope>
</reference>
<evidence type="ECO:0000313" key="2">
    <source>
        <dbReference type="EMBL" id="CAK0880250.1"/>
    </source>
</evidence>
<feature type="region of interest" description="Disordered" evidence="1">
    <location>
        <begin position="1"/>
        <end position="45"/>
    </location>
</feature>
<sequence length="130" mass="13264">MPPPRASAAGGQGGGGPPAAACEGEGGDGARRPGPGHEPLEGAGAEGAADFESLLRLLRQECVRLCRENATLRVRAARSEQDVDGAADAVDGSPRGTDGLGGREPPPLKFGAGCQERPASPRRCSRRGRR</sequence>
<dbReference type="Proteomes" id="UP001189429">
    <property type="component" value="Unassembled WGS sequence"/>
</dbReference>
<evidence type="ECO:0000313" key="3">
    <source>
        <dbReference type="Proteomes" id="UP001189429"/>
    </source>
</evidence>
<protein>
    <submittedName>
        <fullName evidence="2">Uncharacterized protein</fullName>
    </submittedName>
</protein>
<evidence type="ECO:0000256" key="1">
    <source>
        <dbReference type="SAM" id="MobiDB-lite"/>
    </source>
</evidence>
<gene>
    <name evidence="2" type="ORF">PCOR1329_LOCUS63453</name>
</gene>
<organism evidence="2 3">
    <name type="scientific">Prorocentrum cordatum</name>
    <dbReference type="NCBI Taxonomy" id="2364126"/>
    <lineage>
        <taxon>Eukaryota</taxon>
        <taxon>Sar</taxon>
        <taxon>Alveolata</taxon>
        <taxon>Dinophyceae</taxon>
        <taxon>Prorocentrales</taxon>
        <taxon>Prorocentraceae</taxon>
        <taxon>Prorocentrum</taxon>
    </lineage>
</organism>
<keyword evidence="3" id="KW-1185">Reference proteome</keyword>
<dbReference type="EMBL" id="CAUYUJ010018054">
    <property type="protein sequence ID" value="CAK0880250.1"/>
    <property type="molecule type" value="Genomic_DNA"/>
</dbReference>